<dbReference type="Proteomes" id="UP001500603">
    <property type="component" value="Unassembled WGS sequence"/>
</dbReference>
<evidence type="ECO:0000313" key="3">
    <source>
        <dbReference type="Proteomes" id="UP001500603"/>
    </source>
</evidence>
<reference evidence="3" key="1">
    <citation type="journal article" date="2019" name="Int. J. Syst. Evol. Microbiol.">
        <title>The Global Catalogue of Microorganisms (GCM) 10K type strain sequencing project: providing services to taxonomists for standard genome sequencing and annotation.</title>
        <authorList>
            <consortium name="The Broad Institute Genomics Platform"/>
            <consortium name="The Broad Institute Genome Sequencing Center for Infectious Disease"/>
            <person name="Wu L."/>
            <person name="Ma J."/>
        </authorList>
    </citation>
    <scope>NUCLEOTIDE SEQUENCE [LARGE SCALE GENOMIC DNA]</scope>
    <source>
        <strain evidence="3">JCM 18298</strain>
    </source>
</reference>
<dbReference type="Pfam" id="PF13460">
    <property type="entry name" value="NAD_binding_10"/>
    <property type="match status" value="1"/>
</dbReference>
<evidence type="ECO:0000259" key="1">
    <source>
        <dbReference type="Pfam" id="PF13460"/>
    </source>
</evidence>
<feature type="domain" description="NAD(P)-binding" evidence="1">
    <location>
        <begin position="6"/>
        <end position="145"/>
    </location>
</feature>
<accession>A0ABP9K4R5</accession>
<dbReference type="InterPro" id="IPR016040">
    <property type="entry name" value="NAD(P)-bd_dom"/>
</dbReference>
<dbReference type="EMBL" id="BAABJM010000002">
    <property type="protein sequence ID" value="GAA5050025.1"/>
    <property type="molecule type" value="Genomic_DNA"/>
</dbReference>
<dbReference type="Gene3D" id="3.40.50.720">
    <property type="entry name" value="NAD(P)-binding Rossmann-like Domain"/>
    <property type="match status" value="1"/>
</dbReference>
<dbReference type="InterPro" id="IPR036291">
    <property type="entry name" value="NAD(P)-bd_dom_sf"/>
</dbReference>
<proteinExistence type="predicted"/>
<evidence type="ECO:0000313" key="2">
    <source>
        <dbReference type="EMBL" id="GAA5050025.1"/>
    </source>
</evidence>
<gene>
    <name evidence="2" type="ORF">GCM10023318_19740</name>
</gene>
<keyword evidence="3" id="KW-1185">Reference proteome</keyword>
<protein>
    <submittedName>
        <fullName evidence="2">NAD(P)H-binding protein</fullName>
    </submittedName>
</protein>
<organism evidence="2 3">
    <name type="scientific">Nocardia callitridis</name>
    <dbReference type="NCBI Taxonomy" id="648753"/>
    <lineage>
        <taxon>Bacteria</taxon>
        <taxon>Bacillati</taxon>
        <taxon>Actinomycetota</taxon>
        <taxon>Actinomycetes</taxon>
        <taxon>Mycobacteriales</taxon>
        <taxon>Nocardiaceae</taxon>
        <taxon>Nocardia</taxon>
    </lineage>
</organism>
<dbReference type="SUPFAM" id="SSF51735">
    <property type="entry name" value="NAD(P)-binding Rossmann-fold domains"/>
    <property type="match status" value="1"/>
</dbReference>
<name>A0ABP9K4R5_9NOCA</name>
<sequence length="229" mass="24907">MLSRRAGAGTHVGDLDTGAGVAAAASGVEVIVHAATDSRSFGRPDLAHTQHVLDVAGSVGHLVYVSIVGVDQVPLPYYRRKLACEQRIVDSAIPHTILRATQFHELIATVLHRVERLPVAPLPTDFRFQSVAAADVATRLAELVDLDPQGRAPDFGGPEVLTLGQMVDQWRSVRGRPRRTLRVPIPGALARSLRAGRNTAPEHLDGTRTWRDYVASTPRDAYTLRTPRK</sequence>
<comment type="caution">
    <text evidence="2">The sequence shown here is derived from an EMBL/GenBank/DDBJ whole genome shotgun (WGS) entry which is preliminary data.</text>
</comment>